<dbReference type="Proteomes" id="UP000198960">
    <property type="component" value="Unassembled WGS sequence"/>
</dbReference>
<organism evidence="2 3">
    <name type="scientific">Trujillonella endophytica</name>
    <dbReference type="NCBI Taxonomy" id="673521"/>
    <lineage>
        <taxon>Bacteria</taxon>
        <taxon>Bacillati</taxon>
        <taxon>Actinomycetota</taxon>
        <taxon>Actinomycetes</taxon>
        <taxon>Geodermatophilales</taxon>
        <taxon>Geodermatophilaceae</taxon>
        <taxon>Trujillonella</taxon>
    </lineage>
</organism>
<protein>
    <recommendedName>
        <fullName evidence="4">Lipoprotein</fullName>
    </recommendedName>
</protein>
<evidence type="ECO:0000313" key="2">
    <source>
        <dbReference type="EMBL" id="SEP21495.1"/>
    </source>
</evidence>
<evidence type="ECO:0008006" key="4">
    <source>
        <dbReference type="Google" id="ProtNLM"/>
    </source>
</evidence>
<gene>
    <name evidence="2" type="ORF">SAMN05660991_03971</name>
</gene>
<dbReference type="STRING" id="673521.SAMN05660991_03971"/>
<keyword evidence="3" id="KW-1185">Reference proteome</keyword>
<evidence type="ECO:0000256" key="1">
    <source>
        <dbReference type="SAM" id="MobiDB-lite"/>
    </source>
</evidence>
<accession>A0A1H8W1L4</accession>
<dbReference type="RefSeq" id="WP_091947733.1">
    <property type="nucleotide sequence ID" value="NZ_FOEE01000015.1"/>
</dbReference>
<evidence type="ECO:0000313" key="3">
    <source>
        <dbReference type="Proteomes" id="UP000198960"/>
    </source>
</evidence>
<feature type="region of interest" description="Disordered" evidence="1">
    <location>
        <begin position="29"/>
        <end position="63"/>
    </location>
</feature>
<sequence length="195" mass="20251">MAARLAGRTTAGAIALFVAVLSGCSEERPASGSLPSSTAETTSSEALPPLGPPDFPVPEAARQNSAEGALEFTRYYIALAAHVADGPQDPQPLLDLAQNCDQCQMIADSYGADRDAGYTYSDFTYTFEPAGPAIMRGPDAEVSFVFAQSELLVFDSSGQPVTGRSAPATGALASGARLVWNASEQSWNVSVLTIG</sequence>
<feature type="compositionally biased region" description="Low complexity" evidence="1">
    <location>
        <begin position="33"/>
        <end position="48"/>
    </location>
</feature>
<dbReference type="OrthoDB" id="3748111at2"/>
<proteinExistence type="predicted"/>
<dbReference type="PROSITE" id="PS51257">
    <property type="entry name" value="PROKAR_LIPOPROTEIN"/>
    <property type="match status" value="1"/>
</dbReference>
<dbReference type="AlphaFoldDB" id="A0A1H8W1L4"/>
<reference evidence="3" key="1">
    <citation type="submission" date="2016-10" db="EMBL/GenBank/DDBJ databases">
        <authorList>
            <person name="Varghese N."/>
            <person name="Submissions S."/>
        </authorList>
    </citation>
    <scope>NUCLEOTIDE SEQUENCE [LARGE SCALE GENOMIC DNA]</scope>
    <source>
        <strain evidence="3">DSM 45413</strain>
    </source>
</reference>
<name>A0A1H8W1L4_9ACTN</name>
<dbReference type="EMBL" id="FOEE01000015">
    <property type="protein sequence ID" value="SEP21495.1"/>
    <property type="molecule type" value="Genomic_DNA"/>
</dbReference>